<name>A0A849BNQ2_9ACTN</name>
<keyword evidence="6" id="KW-0547">Nucleotide-binding</keyword>
<dbReference type="PANTHER" id="PTHR11136">
    <property type="entry name" value="FOLYLPOLYGLUTAMATE SYNTHASE-RELATED"/>
    <property type="match status" value="1"/>
</dbReference>
<dbReference type="GO" id="GO:0004326">
    <property type="term" value="F:tetrahydrofolylpolyglutamate synthase activity"/>
    <property type="evidence" value="ECO:0007669"/>
    <property type="project" value="UniProtKB-EC"/>
</dbReference>
<dbReference type="PROSITE" id="PS01012">
    <property type="entry name" value="FOLYLPOLYGLU_SYNT_2"/>
    <property type="match status" value="1"/>
</dbReference>
<keyword evidence="15" id="KW-1185">Reference proteome</keyword>
<dbReference type="EC" id="6.3.2.17" evidence="3"/>
<dbReference type="GO" id="GO:0008841">
    <property type="term" value="F:dihydrofolate synthase activity"/>
    <property type="evidence" value="ECO:0007669"/>
    <property type="project" value="TreeGrafter"/>
</dbReference>
<keyword evidence="8" id="KW-0460">Magnesium</keyword>
<evidence type="ECO:0000259" key="13">
    <source>
        <dbReference type="Pfam" id="PF08245"/>
    </source>
</evidence>
<keyword evidence="5" id="KW-0479">Metal-binding</keyword>
<comment type="catalytic activity">
    <reaction evidence="10">
        <text>(6S)-5,6,7,8-tetrahydrofolyl-(gamma-L-Glu)(n) + L-glutamate + ATP = (6S)-5,6,7,8-tetrahydrofolyl-(gamma-L-Glu)(n+1) + ADP + phosphate + H(+)</text>
        <dbReference type="Rhea" id="RHEA:10580"/>
        <dbReference type="Rhea" id="RHEA-COMP:14738"/>
        <dbReference type="Rhea" id="RHEA-COMP:14740"/>
        <dbReference type="ChEBI" id="CHEBI:15378"/>
        <dbReference type="ChEBI" id="CHEBI:29985"/>
        <dbReference type="ChEBI" id="CHEBI:30616"/>
        <dbReference type="ChEBI" id="CHEBI:43474"/>
        <dbReference type="ChEBI" id="CHEBI:141005"/>
        <dbReference type="ChEBI" id="CHEBI:456216"/>
        <dbReference type="EC" id="6.3.2.17"/>
    </reaction>
</comment>
<comment type="caution">
    <text evidence="14">The sequence shown here is derived from an EMBL/GenBank/DDBJ whole genome shotgun (WGS) entry which is preliminary data.</text>
</comment>
<sequence length="523" mass="53645">MSAGGGPGRTPAERLRAAHAELLSRTPENAVQPRLDPVRRALELLGDPQRAYPVVHVGGTNGKTSTARIAERLLREHDLRTGRFTSPHLHSVTERISVDGLPLADDAFADLHEDVAPYLALVDGELRTAGEVPLTYFEALAVMAFAAFAEAPVDVAVVEVGLGGTWDATNVVESAVQVITPISLDHTELLGPTVEDIAREKAGILRRDAIAVVGLQPDGAGEVLGERAAQLRTRVVREGEHFALAGRSVAVGGQLIAVQGLAARYEDVFLPLHGAHQAHNAALAVVAVEALLGGGERALDGALLEAALGDVASPGRLEVLRPSPLVLADAAHNAAGVATLVDALEEAFAVRHGVGVVGVLEGKDAEGILSLLEPALEEVVVTRSSSPRAVDVEVLAGIARDVFGEDRVHVAERLDQAIATAVDLADVGGGGSGGVLVTGSVTVAAEARQLLGAAAVDAPGRSRGAGPAAGGEDEGDGGPGDEREPLDILGYPLDLDGDEDAGRLGVDPDPEDDPGDGPLGGAR</sequence>
<keyword evidence="4" id="KW-0436">Ligase</keyword>
<dbReference type="EMBL" id="JABEMA010000026">
    <property type="protein sequence ID" value="NNH22214.1"/>
    <property type="molecule type" value="Genomic_DNA"/>
</dbReference>
<evidence type="ECO:0000256" key="8">
    <source>
        <dbReference type="ARBA" id="ARBA00022842"/>
    </source>
</evidence>
<dbReference type="AlphaFoldDB" id="A0A849BNQ2"/>
<reference evidence="14 15" key="1">
    <citation type="submission" date="2020-05" db="EMBL/GenBank/DDBJ databases">
        <title>MicrobeNet Type strains.</title>
        <authorList>
            <person name="Nicholson A.C."/>
        </authorList>
    </citation>
    <scope>NUCLEOTIDE SEQUENCE [LARGE SCALE GENOMIC DNA]</scope>
    <source>
        <strain evidence="14 15">JCM 14547</strain>
    </source>
</reference>
<dbReference type="PANTHER" id="PTHR11136:SF0">
    <property type="entry name" value="DIHYDROFOLATE SYNTHETASE-RELATED"/>
    <property type="match status" value="1"/>
</dbReference>
<dbReference type="FunFam" id="3.40.1190.10:FF:000011">
    <property type="entry name" value="Folylpolyglutamate synthase/dihydrofolate synthase"/>
    <property type="match status" value="1"/>
</dbReference>
<evidence type="ECO:0000313" key="15">
    <source>
        <dbReference type="Proteomes" id="UP000555552"/>
    </source>
</evidence>
<evidence type="ECO:0000259" key="12">
    <source>
        <dbReference type="Pfam" id="PF02875"/>
    </source>
</evidence>
<evidence type="ECO:0000256" key="11">
    <source>
        <dbReference type="SAM" id="MobiDB-lite"/>
    </source>
</evidence>
<evidence type="ECO:0000256" key="3">
    <source>
        <dbReference type="ARBA" id="ARBA00013025"/>
    </source>
</evidence>
<evidence type="ECO:0000313" key="14">
    <source>
        <dbReference type="EMBL" id="NNH22214.1"/>
    </source>
</evidence>
<dbReference type="InterPro" id="IPR018109">
    <property type="entry name" value="Folylpolyglutamate_synth_CS"/>
</dbReference>
<organism evidence="14 15">
    <name type="scientific">Pseudokineococcus marinus</name>
    <dbReference type="NCBI Taxonomy" id="351215"/>
    <lineage>
        <taxon>Bacteria</taxon>
        <taxon>Bacillati</taxon>
        <taxon>Actinomycetota</taxon>
        <taxon>Actinomycetes</taxon>
        <taxon>Kineosporiales</taxon>
        <taxon>Kineosporiaceae</taxon>
        <taxon>Pseudokineococcus</taxon>
    </lineage>
</organism>
<dbReference type="Gene3D" id="3.40.1190.10">
    <property type="entry name" value="Mur-like, catalytic domain"/>
    <property type="match status" value="1"/>
</dbReference>
<evidence type="ECO:0000256" key="7">
    <source>
        <dbReference type="ARBA" id="ARBA00022840"/>
    </source>
</evidence>
<dbReference type="SUPFAM" id="SSF53623">
    <property type="entry name" value="MurD-like peptide ligases, catalytic domain"/>
    <property type="match status" value="1"/>
</dbReference>
<protein>
    <recommendedName>
        <fullName evidence="3">tetrahydrofolate synthase</fullName>
        <ecNumber evidence="3">6.3.2.17</ecNumber>
    </recommendedName>
    <alternativeName>
        <fullName evidence="9">Tetrahydrofolylpolyglutamate synthase</fullName>
    </alternativeName>
</protein>
<evidence type="ECO:0000256" key="10">
    <source>
        <dbReference type="ARBA" id="ARBA00047493"/>
    </source>
</evidence>
<feature type="domain" description="Mur ligase central" evidence="13">
    <location>
        <begin position="57"/>
        <end position="287"/>
    </location>
</feature>
<evidence type="ECO:0000256" key="4">
    <source>
        <dbReference type="ARBA" id="ARBA00022598"/>
    </source>
</evidence>
<proteinExistence type="inferred from homology"/>
<dbReference type="InterPro" id="IPR001645">
    <property type="entry name" value="Folylpolyglutamate_synth"/>
</dbReference>
<dbReference type="Pfam" id="PF08245">
    <property type="entry name" value="Mur_ligase_M"/>
    <property type="match status" value="1"/>
</dbReference>
<dbReference type="InterPro" id="IPR036565">
    <property type="entry name" value="Mur-like_cat_sf"/>
</dbReference>
<dbReference type="GO" id="GO:0005737">
    <property type="term" value="C:cytoplasm"/>
    <property type="evidence" value="ECO:0007669"/>
    <property type="project" value="TreeGrafter"/>
</dbReference>
<gene>
    <name evidence="14" type="ORF">HLB09_03770</name>
</gene>
<dbReference type="Pfam" id="PF02875">
    <property type="entry name" value="Mur_ligase_C"/>
    <property type="match status" value="1"/>
</dbReference>
<evidence type="ECO:0000256" key="2">
    <source>
        <dbReference type="ARBA" id="ARBA00008276"/>
    </source>
</evidence>
<evidence type="ECO:0000256" key="1">
    <source>
        <dbReference type="ARBA" id="ARBA00001946"/>
    </source>
</evidence>
<dbReference type="GO" id="GO:0046872">
    <property type="term" value="F:metal ion binding"/>
    <property type="evidence" value="ECO:0007669"/>
    <property type="project" value="UniProtKB-KW"/>
</dbReference>
<evidence type="ECO:0000256" key="5">
    <source>
        <dbReference type="ARBA" id="ARBA00022723"/>
    </source>
</evidence>
<dbReference type="GO" id="GO:0005524">
    <property type="term" value="F:ATP binding"/>
    <property type="evidence" value="ECO:0007669"/>
    <property type="project" value="UniProtKB-KW"/>
</dbReference>
<dbReference type="RefSeq" id="WP_171202067.1">
    <property type="nucleotide sequence ID" value="NZ_JABEMA010000026.1"/>
</dbReference>
<dbReference type="Gene3D" id="3.90.190.20">
    <property type="entry name" value="Mur ligase, C-terminal domain"/>
    <property type="match status" value="1"/>
</dbReference>
<dbReference type="Proteomes" id="UP000555552">
    <property type="component" value="Unassembled WGS sequence"/>
</dbReference>
<dbReference type="InterPro" id="IPR013221">
    <property type="entry name" value="Mur_ligase_cen"/>
</dbReference>
<comment type="similarity">
    <text evidence="2">Belongs to the folylpolyglutamate synthase family.</text>
</comment>
<dbReference type="SUPFAM" id="SSF53244">
    <property type="entry name" value="MurD-like peptide ligases, peptide-binding domain"/>
    <property type="match status" value="1"/>
</dbReference>
<evidence type="ECO:0000256" key="6">
    <source>
        <dbReference type="ARBA" id="ARBA00022741"/>
    </source>
</evidence>
<evidence type="ECO:0000256" key="9">
    <source>
        <dbReference type="ARBA" id="ARBA00030592"/>
    </source>
</evidence>
<dbReference type="InterPro" id="IPR004101">
    <property type="entry name" value="Mur_ligase_C"/>
</dbReference>
<dbReference type="InterPro" id="IPR036615">
    <property type="entry name" value="Mur_ligase_C_dom_sf"/>
</dbReference>
<feature type="domain" description="Mur ligase C-terminal" evidence="12">
    <location>
        <begin position="315"/>
        <end position="440"/>
    </location>
</feature>
<accession>A0A849BNQ2</accession>
<keyword evidence="7" id="KW-0067">ATP-binding</keyword>
<dbReference type="NCBIfam" id="TIGR01499">
    <property type="entry name" value="folC"/>
    <property type="match status" value="1"/>
</dbReference>
<comment type="cofactor">
    <cofactor evidence="1">
        <name>Mg(2+)</name>
        <dbReference type="ChEBI" id="CHEBI:18420"/>
    </cofactor>
</comment>
<feature type="region of interest" description="Disordered" evidence="11">
    <location>
        <begin position="458"/>
        <end position="523"/>
    </location>
</feature>